<evidence type="ECO:0000313" key="3">
    <source>
        <dbReference type="Proteomes" id="UP000481153"/>
    </source>
</evidence>
<proteinExistence type="predicted"/>
<protein>
    <recommendedName>
        <fullName evidence="4">DUF1295 domain-containing protein</fullName>
    </recommendedName>
</protein>
<dbReference type="GO" id="GO:0016020">
    <property type="term" value="C:membrane"/>
    <property type="evidence" value="ECO:0007669"/>
    <property type="project" value="TreeGrafter"/>
</dbReference>
<feature type="transmembrane region" description="Helical" evidence="1">
    <location>
        <begin position="154"/>
        <end position="175"/>
    </location>
</feature>
<dbReference type="PANTHER" id="PTHR32251:SF17">
    <property type="entry name" value="STEROID 5-ALPHA REDUCTASE C-TERMINAL DOMAIN-CONTAINING PROTEIN"/>
    <property type="match status" value="1"/>
</dbReference>
<sequence>MGLGQDIAGIVFSVGTVLAIALPMNLGVYAAAAFGVNWLSALLYAIPRQSEKFYDLTGSITFIVLAILGVMLHFDTLNWRSLNASVLVLVWACRLGGFLFARIHASGVDRRFKFIRSAPVTFFMAWTMQGLWNFATILPVLLIHASSPSASPSIVYSDILGLGLWILGFSVEVIADSQKWAFRKTNPDRFITSGL</sequence>
<feature type="transmembrane region" description="Helical" evidence="1">
    <location>
        <begin position="7"/>
        <end position="22"/>
    </location>
</feature>
<dbReference type="EMBL" id="VJMJ01000327">
    <property type="protein sequence ID" value="KAF0722645.1"/>
    <property type="molecule type" value="Genomic_DNA"/>
</dbReference>
<dbReference type="Pfam" id="PF06966">
    <property type="entry name" value="DUF1295"/>
    <property type="match status" value="1"/>
</dbReference>
<keyword evidence="1" id="KW-0472">Membrane</keyword>
<feature type="transmembrane region" description="Helical" evidence="1">
    <location>
        <begin position="80"/>
        <end position="101"/>
    </location>
</feature>
<name>A0A6G0W6I2_9STRA</name>
<gene>
    <name evidence="2" type="ORF">Ae201684_018244</name>
</gene>
<organism evidence="2 3">
    <name type="scientific">Aphanomyces euteiches</name>
    <dbReference type="NCBI Taxonomy" id="100861"/>
    <lineage>
        <taxon>Eukaryota</taxon>
        <taxon>Sar</taxon>
        <taxon>Stramenopiles</taxon>
        <taxon>Oomycota</taxon>
        <taxon>Saprolegniomycetes</taxon>
        <taxon>Saprolegniales</taxon>
        <taxon>Verrucalvaceae</taxon>
        <taxon>Aphanomyces</taxon>
    </lineage>
</organism>
<comment type="caution">
    <text evidence="2">The sequence shown here is derived from an EMBL/GenBank/DDBJ whole genome shotgun (WGS) entry which is preliminary data.</text>
</comment>
<dbReference type="InterPro" id="IPR010721">
    <property type="entry name" value="UstE-like"/>
</dbReference>
<feature type="transmembrane region" description="Helical" evidence="1">
    <location>
        <begin position="53"/>
        <end position="74"/>
    </location>
</feature>
<evidence type="ECO:0008006" key="4">
    <source>
        <dbReference type="Google" id="ProtNLM"/>
    </source>
</evidence>
<accession>A0A6G0W6I2</accession>
<keyword evidence="3" id="KW-1185">Reference proteome</keyword>
<feature type="transmembrane region" description="Helical" evidence="1">
    <location>
        <begin position="122"/>
        <end position="142"/>
    </location>
</feature>
<evidence type="ECO:0000313" key="2">
    <source>
        <dbReference type="EMBL" id="KAF0722645.1"/>
    </source>
</evidence>
<dbReference type="PANTHER" id="PTHR32251">
    <property type="entry name" value="3-OXO-5-ALPHA-STEROID 4-DEHYDROGENASE"/>
    <property type="match status" value="1"/>
</dbReference>
<evidence type="ECO:0000256" key="1">
    <source>
        <dbReference type="SAM" id="Phobius"/>
    </source>
</evidence>
<dbReference type="VEuPathDB" id="FungiDB:AeMF1_002894"/>
<keyword evidence="1" id="KW-0812">Transmembrane</keyword>
<dbReference type="AlphaFoldDB" id="A0A6G0W6I2"/>
<dbReference type="Proteomes" id="UP000481153">
    <property type="component" value="Unassembled WGS sequence"/>
</dbReference>
<keyword evidence="1" id="KW-1133">Transmembrane helix</keyword>
<feature type="transmembrane region" description="Helical" evidence="1">
    <location>
        <begin position="28"/>
        <end position="46"/>
    </location>
</feature>
<reference evidence="2 3" key="1">
    <citation type="submission" date="2019-07" db="EMBL/GenBank/DDBJ databases">
        <title>Genomics analysis of Aphanomyces spp. identifies a new class of oomycete effector associated with host adaptation.</title>
        <authorList>
            <person name="Gaulin E."/>
        </authorList>
    </citation>
    <scope>NUCLEOTIDE SEQUENCE [LARGE SCALE GENOMIC DNA]</scope>
    <source>
        <strain evidence="2 3">ATCC 201684</strain>
    </source>
</reference>
<dbReference type="OrthoDB" id="201504at2759"/>